<evidence type="ECO:0000256" key="1">
    <source>
        <dbReference type="SAM" id="MobiDB-lite"/>
    </source>
</evidence>
<evidence type="ECO:0000313" key="3">
    <source>
        <dbReference type="Proteomes" id="UP000663824"/>
    </source>
</evidence>
<sequence length="497" mass="56933">ADVLWTPRTEEEEEETNLRDDQPTVVFIRCVICGEFLAQSNDENCSMTCIHNGKSRSYGTIAELAIMNVEYEIKRVAERYMDLINDYPKKAEQLVPCDIINGKIYRQMRSNKNQCNITIILHADGAPVVKVNNKSLWPIRATIAEISMPLRDWKSAVMLFGAWLASTKPPRSRVSYNVRVQQAIFDLPARAHFLNVVQYNGYDDCGDCCIKGTQAKCQERATQYSRSTGSEEVEIQPTNKDENNDVDNNHMYTSKSFHDKDDNDYLPPTTDFISTNNGTKPTLDFSLTSGYKHNRNSGKHVISDDDDEIEEEETIHVTRGRSNTDCPKNTDDSPAAPLVIDEHSSNDHNTQENRTNVLSNVNGNLSDISERISERDDDDDLVLPQRNDHMNIDDSPLPLKAPDPEVVLGIDASRFRFGFDEHTKFVRQIFRQARYASDPNLVLSNENMVIEIQNALKKRDKRLQSDDAYFKDTWQIVKESLRQLKHDHKRNSEYKTF</sequence>
<dbReference type="Proteomes" id="UP000663824">
    <property type="component" value="Unassembled WGS sequence"/>
</dbReference>
<comment type="caution">
    <text evidence="2">The sequence shown here is derived from an EMBL/GenBank/DDBJ whole genome shotgun (WGS) entry which is preliminary data.</text>
</comment>
<feature type="region of interest" description="Disordered" evidence="1">
    <location>
        <begin position="315"/>
        <end position="353"/>
    </location>
</feature>
<evidence type="ECO:0000313" key="2">
    <source>
        <dbReference type="EMBL" id="CAF2086484.1"/>
    </source>
</evidence>
<organism evidence="2 3">
    <name type="scientific">Rotaria magnacalcarata</name>
    <dbReference type="NCBI Taxonomy" id="392030"/>
    <lineage>
        <taxon>Eukaryota</taxon>
        <taxon>Metazoa</taxon>
        <taxon>Spiralia</taxon>
        <taxon>Gnathifera</taxon>
        <taxon>Rotifera</taxon>
        <taxon>Eurotatoria</taxon>
        <taxon>Bdelloidea</taxon>
        <taxon>Philodinida</taxon>
        <taxon>Philodinidae</taxon>
        <taxon>Rotaria</taxon>
    </lineage>
</organism>
<feature type="region of interest" description="Disordered" evidence="1">
    <location>
        <begin position="226"/>
        <end position="247"/>
    </location>
</feature>
<name>A0A816SJF7_9BILA</name>
<protein>
    <submittedName>
        <fullName evidence="2">Uncharacterized protein</fullName>
    </submittedName>
</protein>
<gene>
    <name evidence="2" type="ORF">MBJ925_LOCUS19578</name>
</gene>
<feature type="non-terminal residue" evidence="2">
    <location>
        <position position="1"/>
    </location>
</feature>
<dbReference type="EMBL" id="CAJNRE010009905">
    <property type="protein sequence ID" value="CAF2086484.1"/>
    <property type="molecule type" value="Genomic_DNA"/>
</dbReference>
<feature type="compositionally biased region" description="Basic and acidic residues" evidence="1">
    <location>
        <begin position="340"/>
        <end position="351"/>
    </location>
</feature>
<proteinExistence type="predicted"/>
<reference evidence="2" key="1">
    <citation type="submission" date="2021-02" db="EMBL/GenBank/DDBJ databases">
        <authorList>
            <person name="Nowell W R."/>
        </authorList>
    </citation>
    <scope>NUCLEOTIDE SEQUENCE</scope>
</reference>
<dbReference type="AlphaFoldDB" id="A0A816SJF7"/>
<accession>A0A816SJF7</accession>